<evidence type="ECO:0000313" key="11">
    <source>
        <dbReference type="EMBL" id="KAJ0195044.1"/>
    </source>
</evidence>
<dbReference type="GO" id="GO:0004969">
    <property type="term" value="F:histamine receptor activity"/>
    <property type="evidence" value="ECO:0007669"/>
    <property type="project" value="InterPro"/>
</dbReference>
<dbReference type="InterPro" id="IPR003980">
    <property type="entry name" value="Histamine_H3_rcpt"/>
</dbReference>
<evidence type="ECO:0000256" key="3">
    <source>
        <dbReference type="ARBA" id="ARBA00022553"/>
    </source>
</evidence>
<keyword evidence="7" id="KW-0067">ATP-binding</keyword>
<dbReference type="GO" id="GO:0005524">
    <property type="term" value="F:ATP binding"/>
    <property type="evidence" value="ECO:0007669"/>
    <property type="project" value="UniProtKB-KW"/>
</dbReference>
<keyword evidence="3" id="KW-0597">Phosphoprotein</keyword>
<dbReference type="AlphaFoldDB" id="A0A9R1UXF4"/>
<evidence type="ECO:0000256" key="2">
    <source>
        <dbReference type="ARBA" id="ARBA00022527"/>
    </source>
</evidence>
<dbReference type="PANTHER" id="PTHR27002">
    <property type="entry name" value="RECEPTOR-LIKE SERINE/THREONINE-PROTEIN KINASE SD1-8"/>
    <property type="match status" value="1"/>
</dbReference>
<dbReference type="Gene3D" id="3.30.200.20">
    <property type="entry name" value="Phosphorylase Kinase, domain 1"/>
    <property type="match status" value="1"/>
</dbReference>
<feature type="region of interest" description="Disordered" evidence="8">
    <location>
        <begin position="1"/>
        <end position="32"/>
    </location>
</feature>
<dbReference type="GO" id="GO:0004674">
    <property type="term" value="F:protein serine/threonine kinase activity"/>
    <property type="evidence" value="ECO:0007669"/>
    <property type="project" value="UniProtKB-KW"/>
</dbReference>
<keyword evidence="12" id="KW-1185">Reference proteome</keyword>
<feature type="domain" description="S-locus receptor kinase" evidence="10">
    <location>
        <begin position="77"/>
        <end position="108"/>
    </location>
</feature>
<evidence type="ECO:0000256" key="4">
    <source>
        <dbReference type="ARBA" id="ARBA00022679"/>
    </source>
</evidence>
<dbReference type="InterPro" id="IPR022126">
    <property type="entry name" value="S-locus_recpt_kinase"/>
</dbReference>
<keyword evidence="4" id="KW-0808">Transferase</keyword>
<evidence type="ECO:0000313" key="12">
    <source>
        <dbReference type="Proteomes" id="UP000235145"/>
    </source>
</evidence>
<dbReference type="InterPro" id="IPR011009">
    <property type="entry name" value="Kinase-like_dom_sf"/>
</dbReference>
<protein>
    <recommendedName>
        <fullName evidence="10">S-locus receptor kinase domain-containing protein</fullName>
    </recommendedName>
</protein>
<evidence type="ECO:0000256" key="1">
    <source>
        <dbReference type="ARBA" id="ARBA00004479"/>
    </source>
</evidence>
<organism evidence="11 12">
    <name type="scientific">Lactuca sativa</name>
    <name type="common">Garden lettuce</name>
    <dbReference type="NCBI Taxonomy" id="4236"/>
    <lineage>
        <taxon>Eukaryota</taxon>
        <taxon>Viridiplantae</taxon>
        <taxon>Streptophyta</taxon>
        <taxon>Embryophyta</taxon>
        <taxon>Tracheophyta</taxon>
        <taxon>Spermatophyta</taxon>
        <taxon>Magnoliopsida</taxon>
        <taxon>eudicotyledons</taxon>
        <taxon>Gunneridae</taxon>
        <taxon>Pentapetalae</taxon>
        <taxon>asterids</taxon>
        <taxon>campanulids</taxon>
        <taxon>Asterales</taxon>
        <taxon>Asteraceae</taxon>
        <taxon>Cichorioideae</taxon>
        <taxon>Cichorieae</taxon>
        <taxon>Lactucinae</taxon>
        <taxon>Lactuca</taxon>
    </lineage>
</organism>
<dbReference type="GO" id="GO:0016020">
    <property type="term" value="C:membrane"/>
    <property type="evidence" value="ECO:0007669"/>
    <property type="project" value="InterPro"/>
</dbReference>
<comment type="caution">
    <text evidence="11">The sequence shown here is derived from an EMBL/GenBank/DDBJ whole genome shotgun (WGS) entry which is preliminary data.</text>
</comment>
<reference evidence="11 12" key="1">
    <citation type="journal article" date="2017" name="Nat. Commun.">
        <title>Genome assembly with in vitro proximity ligation data and whole-genome triplication in lettuce.</title>
        <authorList>
            <person name="Reyes-Chin-Wo S."/>
            <person name="Wang Z."/>
            <person name="Yang X."/>
            <person name="Kozik A."/>
            <person name="Arikit S."/>
            <person name="Song C."/>
            <person name="Xia L."/>
            <person name="Froenicke L."/>
            <person name="Lavelle D.O."/>
            <person name="Truco M.J."/>
            <person name="Xia R."/>
            <person name="Zhu S."/>
            <person name="Xu C."/>
            <person name="Xu H."/>
            <person name="Xu X."/>
            <person name="Cox K."/>
            <person name="Korf I."/>
            <person name="Meyers B.C."/>
            <person name="Michelmore R.W."/>
        </authorList>
    </citation>
    <scope>NUCLEOTIDE SEQUENCE [LARGE SCALE GENOMIC DNA]</scope>
    <source>
        <strain evidence="12">cv. Salinas</strain>
        <tissue evidence="11">Seedlings</tissue>
    </source>
</reference>
<dbReference type="PRINTS" id="PR01471">
    <property type="entry name" value="HISTAMINEH3R"/>
</dbReference>
<evidence type="ECO:0000256" key="7">
    <source>
        <dbReference type="ARBA" id="ARBA00022840"/>
    </source>
</evidence>
<evidence type="ECO:0000256" key="8">
    <source>
        <dbReference type="SAM" id="MobiDB-lite"/>
    </source>
</evidence>
<comment type="subcellular location">
    <subcellularLocation>
        <location evidence="1">Membrane</location>
        <topology evidence="1">Single-pass type I membrane protein</topology>
    </subcellularLocation>
</comment>
<gene>
    <name evidence="11" type="ORF">LSAT_V11C700349970</name>
</gene>
<dbReference type="Proteomes" id="UP000235145">
    <property type="component" value="Unassembled WGS sequence"/>
</dbReference>
<keyword evidence="2" id="KW-0723">Serine/threonine-protein kinase</keyword>
<evidence type="ECO:0000256" key="5">
    <source>
        <dbReference type="ARBA" id="ARBA00022741"/>
    </source>
</evidence>
<keyword evidence="6" id="KW-0418">Kinase</keyword>
<dbReference type="Pfam" id="PF12398">
    <property type="entry name" value="DUF3660"/>
    <property type="match status" value="1"/>
</dbReference>
<keyword evidence="9" id="KW-1133">Transmembrane helix</keyword>
<keyword evidence="9" id="KW-0812">Transmembrane</keyword>
<evidence type="ECO:0000256" key="6">
    <source>
        <dbReference type="ARBA" id="ARBA00022777"/>
    </source>
</evidence>
<dbReference type="SUPFAM" id="SSF56112">
    <property type="entry name" value="Protein kinase-like (PK-like)"/>
    <property type="match status" value="1"/>
</dbReference>
<accession>A0A9R1UXF4</accession>
<dbReference type="EMBL" id="NBSK02000007">
    <property type="protein sequence ID" value="KAJ0195044.1"/>
    <property type="molecule type" value="Genomic_DNA"/>
</dbReference>
<evidence type="ECO:0000259" key="10">
    <source>
        <dbReference type="Pfam" id="PF12398"/>
    </source>
</evidence>
<name>A0A9R1UXF4_LACSA</name>
<keyword evidence="5" id="KW-0547">Nucleotide-binding</keyword>
<keyword evidence="9" id="KW-0472">Membrane</keyword>
<sequence length="149" mass="16200">MDEPPPPPSSSPSPPPPPPPLPLPLPPSSSSSSQTRKFGMVIGISVSAFAMLICILILFYLKRKKTQSLEDRQGPDDIILNDGVILPSRRDYLSETAIDELELPLFDFTTLAVATNNFSDTNKLGQGGFGCVYKIEISKNASKILQIRS</sequence>
<proteinExistence type="predicted"/>
<dbReference type="PANTHER" id="PTHR27002:SF150">
    <property type="entry name" value="RECEPTOR-LIKE SERINE_THREONINE-PROTEIN KINASE SD1-8"/>
    <property type="match status" value="1"/>
</dbReference>
<evidence type="ECO:0000256" key="9">
    <source>
        <dbReference type="SAM" id="Phobius"/>
    </source>
</evidence>
<feature type="transmembrane region" description="Helical" evidence="9">
    <location>
        <begin position="38"/>
        <end position="61"/>
    </location>
</feature>
<feature type="compositionally biased region" description="Pro residues" evidence="8">
    <location>
        <begin position="1"/>
        <end position="27"/>
    </location>
</feature>